<feature type="domain" description="DUF305" evidence="1">
    <location>
        <begin position="141"/>
        <end position="227"/>
    </location>
</feature>
<dbReference type="RefSeq" id="WP_151115363.1">
    <property type="nucleotide sequence ID" value="NZ_CP042582.1"/>
</dbReference>
<sequence length="234" mass="25171">MNFDTIRPAAIHRFAGWLSGTAVILAFVFSLAASPEPAAAQQDQTQQQLQDLREQMLELHQQMFGVMQQMMAGGGMPMMRQGWMPGMMGYGYGPGMMMGYGYGPGCMGCGYGAGTMNAPAYGMGPGMMGQQGYGVGPGMMGGGMMGNGARGSQALWQAEMQMHRAMNQPYSGDADRDFVAHMIAHHEGAVAMAQAVLQYGKDPQIKQLAQNIVSAQQKELDMMKDWLANHPAAQ</sequence>
<dbReference type="EMBL" id="CP042582">
    <property type="protein sequence ID" value="QEX21083.1"/>
    <property type="molecule type" value="Genomic_DNA"/>
</dbReference>
<dbReference type="InterPro" id="IPR012347">
    <property type="entry name" value="Ferritin-like"/>
</dbReference>
<gene>
    <name evidence="2" type="ORF">FRZ61_10040</name>
</gene>
<accession>A0A5J6MVC8</accession>
<dbReference type="PANTHER" id="PTHR36933:SF1">
    <property type="entry name" value="SLL0788 PROTEIN"/>
    <property type="match status" value="1"/>
</dbReference>
<dbReference type="PANTHER" id="PTHR36933">
    <property type="entry name" value="SLL0788 PROTEIN"/>
    <property type="match status" value="1"/>
</dbReference>
<dbReference type="Pfam" id="PF03713">
    <property type="entry name" value="DUF305"/>
    <property type="match status" value="1"/>
</dbReference>
<evidence type="ECO:0000313" key="2">
    <source>
        <dbReference type="EMBL" id="QEX21083.1"/>
    </source>
</evidence>
<dbReference type="Gene3D" id="1.20.1260.10">
    <property type="match status" value="1"/>
</dbReference>
<name>A0A5J6MVC8_9PROT</name>
<keyword evidence="3" id="KW-1185">Reference proteome</keyword>
<dbReference type="KEGG" id="hadh:FRZ61_10040"/>
<protein>
    <recommendedName>
        <fullName evidence="1">DUF305 domain-containing protein</fullName>
    </recommendedName>
</protein>
<evidence type="ECO:0000259" key="1">
    <source>
        <dbReference type="Pfam" id="PF03713"/>
    </source>
</evidence>
<reference evidence="2 3" key="1">
    <citation type="submission" date="2019-08" db="EMBL/GenBank/DDBJ databases">
        <title>Hyperibacter terrae gen. nov., sp. nov. and Hyperibacter viscosus sp. nov., two new members in the family Rhodospirillaceae isolated from the rhizosphere of Hypericum perforatum.</title>
        <authorList>
            <person name="Noviana Z."/>
        </authorList>
    </citation>
    <scope>NUCLEOTIDE SEQUENCE [LARGE SCALE GENOMIC DNA]</scope>
    <source>
        <strain evidence="2 3">R5959</strain>
    </source>
</reference>
<evidence type="ECO:0000313" key="3">
    <source>
        <dbReference type="Proteomes" id="UP000325797"/>
    </source>
</evidence>
<organism evidence="2 3">
    <name type="scientific">Hypericibacter adhaerens</name>
    <dbReference type="NCBI Taxonomy" id="2602016"/>
    <lineage>
        <taxon>Bacteria</taxon>
        <taxon>Pseudomonadati</taxon>
        <taxon>Pseudomonadota</taxon>
        <taxon>Alphaproteobacteria</taxon>
        <taxon>Rhodospirillales</taxon>
        <taxon>Dongiaceae</taxon>
        <taxon>Hypericibacter</taxon>
    </lineage>
</organism>
<dbReference type="OrthoDB" id="517560at2"/>
<dbReference type="AlphaFoldDB" id="A0A5J6MVC8"/>
<dbReference type="Proteomes" id="UP000325797">
    <property type="component" value="Chromosome"/>
</dbReference>
<dbReference type="InterPro" id="IPR005183">
    <property type="entry name" value="DUF305_CopM-like"/>
</dbReference>
<proteinExistence type="predicted"/>